<feature type="transmembrane region" description="Helical" evidence="6">
    <location>
        <begin position="46"/>
        <end position="66"/>
    </location>
</feature>
<evidence type="ECO:0000256" key="6">
    <source>
        <dbReference type="SAM" id="Phobius"/>
    </source>
</evidence>
<comment type="subcellular location">
    <subcellularLocation>
        <location evidence="1">Membrane</location>
        <topology evidence="1">Multi-pass membrane protein</topology>
    </subcellularLocation>
</comment>
<evidence type="ECO:0000313" key="7">
    <source>
        <dbReference type="EMBL" id="PAA49601.1"/>
    </source>
</evidence>
<accession>A0A267DJZ5</accession>
<feature type="transmembrane region" description="Helical" evidence="6">
    <location>
        <begin position="222"/>
        <end position="239"/>
    </location>
</feature>
<keyword evidence="5 6" id="KW-0472">Membrane</keyword>
<evidence type="ECO:0000313" key="8">
    <source>
        <dbReference type="Proteomes" id="UP000215902"/>
    </source>
</evidence>
<dbReference type="EMBL" id="NIVC01003835">
    <property type="protein sequence ID" value="PAA49601.1"/>
    <property type="molecule type" value="Genomic_DNA"/>
</dbReference>
<keyword evidence="3 6" id="KW-0812">Transmembrane</keyword>
<name>A0A267DJZ5_9PLAT</name>
<dbReference type="SUPFAM" id="SSF103473">
    <property type="entry name" value="MFS general substrate transporter"/>
    <property type="match status" value="1"/>
</dbReference>
<dbReference type="PANTHER" id="PTHR23506:SF26">
    <property type="entry name" value="MFS-TYPE TRANSPORTER SLC18B1"/>
    <property type="match status" value="1"/>
</dbReference>
<evidence type="ECO:0000256" key="5">
    <source>
        <dbReference type="ARBA" id="ARBA00023136"/>
    </source>
</evidence>
<dbReference type="AlphaFoldDB" id="A0A267DJZ5"/>
<feature type="transmembrane region" description="Helical" evidence="6">
    <location>
        <begin position="152"/>
        <end position="171"/>
    </location>
</feature>
<dbReference type="Gene3D" id="1.20.1250.20">
    <property type="entry name" value="MFS general substrate transporter like domains"/>
    <property type="match status" value="2"/>
</dbReference>
<feature type="transmembrane region" description="Helical" evidence="6">
    <location>
        <begin position="78"/>
        <end position="102"/>
    </location>
</feature>
<feature type="transmembrane region" description="Helical" evidence="6">
    <location>
        <begin position="183"/>
        <end position="210"/>
    </location>
</feature>
<dbReference type="GO" id="GO:0022857">
    <property type="term" value="F:transmembrane transporter activity"/>
    <property type="evidence" value="ECO:0007669"/>
    <property type="project" value="InterPro"/>
</dbReference>
<dbReference type="InterPro" id="IPR011701">
    <property type="entry name" value="MFS"/>
</dbReference>
<reference evidence="7 8" key="1">
    <citation type="submission" date="2017-06" db="EMBL/GenBank/DDBJ databases">
        <title>A platform for efficient transgenesis in Macrostomum lignano, a flatworm model organism for stem cell research.</title>
        <authorList>
            <person name="Berezikov E."/>
        </authorList>
    </citation>
    <scope>NUCLEOTIDE SEQUENCE [LARGE SCALE GENOMIC DNA]</scope>
    <source>
        <strain evidence="7">DV1</strain>
        <tissue evidence="7">Whole organism</tissue>
    </source>
</reference>
<sequence length="274" mass="29551">AFATLASVFPDRLSTVNGVVETGLSIGYTLGPGIGGVLFDVGGFKLPLLTVGGLLLLMAFAAIAVISSVSDDGHEKPVSFFSFIRIPLVVVIMLTFSMSGVLEGTIGVVMEPYTIETFKLSHSVIGLLLLIPFLVKSIIEIFVGFLSDYTRWNAGITLFGILSSALGLFLIDPPRSNIPVRLLMASLVAALIFIGIGVSSTLFPIFGLCLTEVCKHGFEKNAATFVLITSVANSTYFFGCFMNQQSVDICTRKLACRRYCSSIPEFMCFYLLCF</sequence>
<evidence type="ECO:0000256" key="1">
    <source>
        <dbReference type="ARBA" id="ARBA00004141"/>
    </source>
</evidence>
<dbReference type="Pfam" id="PF07690">
    <property type="entry name" value="MFS_1"/>
    <property type="match status" value="1"/>
</dbReference>
<gene>
    <name evidence="7" type="ORF">BOX15_Mlig011262g1</name>
</gene>
<dbReference type="InterPro" id="IPR050930">
    <property type="entry name" value="MFS_Vesicular_Transporter"/>
</dbReference>
<comment type="caution">
    <text evidence="7">The sequence shown here is derived from an EMBL/GenBank/DDBJ whole genome shotgun (WGS) entry which is preliminary data.</text>
</comment>
<evidence type="ECO:0000256" key="2">
    <source>
        <dbReference type="ARBA" id="ARBA00022448"/>
    </source>
</evidence>
<organism evidence="7 8">
    <name type="scientific">Macrostomum lignano</name>
    <dbReference type="NCBI Taxonomy" id="282301"/>
    <lineage>
        <taxon>Eukaryota</taxon>
        <taxon>Metazoa</taxon>
        <taxon>Spiralia</taxon>
        <taxon>Lophotrochozoa</taxon>
        <taxon>Platyhelminthes</taxon>
        <taxon>Rhabditophora</taxon>
        <taxon>Macrostomorpha</taxon>
        <taxon>Macrostomida</taxon>
        <taxon>Macrostomidae</taxon>
        <taxon>Macrostomum</taxon>
    </lineage>
</organism>
<feature type="transmembrane region" description="Helical" evidence="6">
    <location>
        <begin position="122"/>
        <end position="145"/>
    </location>
</feature>
<evidence type="ECO:0000256" key="4">
    <source>
        <dbReference type="ARBA" id="ARBA00022989"/>
    </source>
</evidence>
<protein>
    <recommendedName>
        <fullName evidence="9">MFS domain-containing protein</fullName>
    </recommendedName>
</protein>
<proteinExistence type="predicted"/>
<dbReference type="InterPro" id="IPR036259">
    <property type="entry name" value="MFS_trans_sf"/>
</dbReference>
<dbReference type="PANTHER" id="PTHR23506">
    <property type="entry name" value="GH10249P"/>
    <property type="match status" value="1"/>
</dbReference>
<keyword evidence="4 6" id="KW-1133">Transmembrane helix</keyword>
<evidence type="ECO:0000256" key="3">
    <source>
        <dbReference type="ARBA" id="ARBA00022692"/>
    </source>
</evidence>
<dbReference type="OrthoDB" id="497880at2759"/>
<dbReference type="GO" id="GO:0016020">
    <property type="term" value="C:membrane"/>
    <property type="evidence" value="ECO:0007669"/>
    <property type="project" value="UniProtKB-SubCell"/>
</dbReference>
<evidence type="ECO:0008006" key="9">
    <source>
        <dbReference type="Google" id="ProtNLM"/>
    </source>
</evidence>
<keyword evidence="2" id="KW-0813">Transport</keyword>
<keyword evidence="8" id="KW-1185">Reference proteome</keyword>
<dbReference type="STRING" id="282301.A0A267DJZ5"/>
<feature type="non-terminal residue" evidence="7">
    <location>
        <position position="1"/>
    </location>
</feature>
<dbReference type="Proteomes" id="UP000215902">
    <property type="component" value="Unassembled WGS sequence"/>
</dbReference>